<gene>
    <name evidence="2" type="ORF">GpartN1_g1236.t1</name>
</gene>
<proteinExistence type="predicted"/>
<keyword evidence="1" id="KW-0812">Transmembrane</keyword>
<feature type="transmembrane region" description="Helical" evidence="1">
    <location>
        <begin position="6"/>
        <end position="30"/>
    </location>
</feature>
<keyword evidence="1" id="KW-0472">Membrane</keyword>
<dbReference type="OrthoDB" id="10341150at2759"/>
<dbReference type="Proteomes" id="UP001061958">
    <property type="component" value="Unassembled WGS sequence"/>
</dbReference>
<evidence type="ECO:0000313" key="2">
    <source>
        <dbReference type="EMBL" id="GJQ09445.1"/>
    </source>
</evidence>
<protein>
    <submittedName>
        <fullName evidence="2">Uncharacterized protein</fullName>
    </submittedName>
</protein>
<reference evidence="2" key="1">
    <citation type="journal article" date="2022" name="Proc. Natl. Acad. Sci. U.S.A.">
        <title>Life cycle and functional genomics of the unicellular red alga Galdieria for elucidating algal and plant evolution and industrial use.</title>
        <authorList>
            <person name="Hirooka S."/>
            <person name="Itabashi T."/>
            <person name="Ichinose T.M."/>
            <person name="Onuma R."/>
            <person name="Fujiwara T."/>
            <person name="Yamashita S."/>
            <person name="Jong L.W."/>
            <person name="Tomita R."/>
            <person name="Iwane A.H."/>
            <person name="Miyagishima S.Y."/>
        </authorList>
    </citation>
    <scope>NUCLEOTIDE SEQUENCE</scope>
    <source>
        <strain evidence="2">NBRC 102759</strain>
    </source>
</reference>
<dbReference type="EMBL" id="BQMJ01000008">
    <property type="protein sequence ID" value="GJQ09445.1"/>
    <property type="molecule type" value="Genomic_DNA"/>
</dbReference>
<accession>A0A9C7UNF1</accession>
<comment type="caution">
    <text evidence="2">The sequence shown here is derived from an EMBL/GenBank/DDBJ whole genome shotgun (WGS) entry which is preliminary data.</text>
</comment>
<reference evidence="2" key="2">
    <citation type="submission" date="2022-01" db="EMBL/GenBank/DDBJ databases">
        <authorList>
            <person name="Hirooka S."/>
            <person name="Miyagishima S.Y."/>
        </authorList>
    </citation>
    <scope>NUCLEOTIDE SEQUENCE</scope>
    <source>
        <strain evidence="2">NBRC 102759</strain>
    </source>
</reference>
<name>A0A9C7UNF1_9RHOD</name>
<evidence type="ECO:0000313" key="3">
    <source>
        <dbReference type="Proteomes" id="UP001061958"/>
    </source>
</evidence>
<organism evidence="2 3">
    <name type="scientific">Galdieria partita</name>
    <dbReference type="NCBI Taxonomy" id="83374"/>
    <lineage>
        <taxon>Eukaryota</taxon>
        <taxon>Rhodophyta</taxon>
        <taxon>Bangiophyceae</taxon>
        <taxon>Galdieriales</taxon>
        <taxon>Galdieriaceae</taxon>
        <taxon>Galdieria</taxon>
    </lineage>
</organism>
<sequence length="393" mass="44107">MLEPFTLGVGSAALVGAGAGSVFTGILWYLSSRRGVRLLESTKRLTFSELASRSNPLRETSSQHNDSAKLETSHLIESRLKNRTTKERKEPSLSSKATKSSSQVYEAILSFTLLHKGLYFQLVNLWEKIGKLYVQITDSKEEEGGITTTDTILDLLGRIQLCVDLLMLLLEAERTEIFPVVAKLEFRKRPCWRKLCRKPLVELSATLLDEVETSTESVYAAVADLRNTISVAKQVIQSLNNEENSCSGVAVSQENESFVAIENLTCQHTLMLRLLDLRLLVLTSKTTEQFLSTEGTYYRFLGKYCNQEFLALLEGRVLSQLSRLPRGPGRLLSWALTTANSNERIAYLKTQHDRLEQGEFLALIDLLAAELPKVVWDQIDMALQEASIWSINA</sequence>
<keyword evidence="3" id="KW-1185">Reference proteome</keyword>
<keyword evidence="1" id="KW-1133">Transmembrane helix</keyword>
<dbReference type="AlphaFoldDB" id="A0A9C7UNF1"/>
<evidence type="ECO:0000256" key="1">
    <source>
        <dbReference type="SAM" id="Phobius"/>
    </source>
</evidence>